<protein>
    <submittedName>
        <fullName evidence="7">Uncharacterized protein</fullName>
    </submittedName>
</protein>
<evidence type="ECO:0000256" key="5">
    <source>
        <dbReference type="ARBA" id="ARBA00023242"/>
    </source>
</evidence>
<sequence length="332" mass="35599">MDTTADPWDSEHQLISSLAKLQEMEATIHTLRTLLPDRVSGPGSSGPIPATPQILYAQLSATTRAGVAEVKAFQDRWRGPELAAVWEHVNRRIAENEGVLVQTTGVWERDYRALVPDGQMRGVGWMEFLKRGREGVRVRIIDGKDGNGEAVVVRLVKAGLGVRVSLSLSPGISTSSAPSASTSTSTTNGFGSASASAFGFDGDGTIGNGNIDTHTDTTTTTTTDIEWRVERLETRGLPETKLDAAVLRSLNQRERKWDLAFLLEMISSYANIKTTPCVKCGKMMDSAASLPTVRRVREGDEPGGLQSGLQEMGTGSGTGSELAWEAVHGGCV</sequence>
<comment type="caution">
    <text evidence="7">The sequence shown here is derived from an EMBL/GenBank/DDBJ whole genome shotgun (WGS) entry which is preliminary data.</text>
</comment>
<dbReference type="AlphaFoldDB" id="A0A317VMD4"/>
<keyword evidence="8" id="KW-1185">Reference proteome</keyword>
<dbReference type="EMBL" id="MSFL01000021">
    <property type="protein sequence ID" value="PWY75533.1"/>
    <property type="molecule type" value="Genomic_DNA"/>
</dbReference>
<dbReference type="RefSeq" id="XP_025397499.1">
    <property type="nucleotide sequence ID" value="XM_025547300.1"/>
</dbReference>
<feature type="region of interest" description="Disordered" evidence="6">
    <location>
        <begin position="298"/>
        <end position="320"/>
    </location>
</feature>
<dbReference type="GeneID" id="37069537"/>
<dbReference type="OrthoDB" id="10254221at2759"/>
<evidence type="ECO:0000313" key="8">
    <source>
        <dbReference type="Proteomes" id="UP000247233"/>
    </source>
</evidence>
<evidence type="ECO:0000256" key="6">
    <source>
        <dbReference type="SAM" id="MobiDB-lite"/>
    </source>
</evidence>
<evidence type="ECO:0000256" key="1">
    <source>
        <dbReference type="ARBA" id="ARBA00004123"/>
    </source>
</evidence>
<gene>
    <name evidence="7" type="ORF">BO70DRAFT_411968</name>
</gene>
<keyword evidence="5" id="KW-0539">Nucleus</keyword>
<dbReference type="Proteomes" id="UP000247233">
    <property type="component" value="Unassembled WGS sequence"/>
</dbReference>
<name>A0A317VMD4_9EURO</name>
<dbReference type="InterPro" id="IPR021627">
    <property type="entry name" value="Mediator_Med27"/>
</dbReference>
<dbReference type="Pfam" id="PF11571">
    <property type="entry name" value="Med27"/>
    <property type="match status" value="1"/>
</dbReference>
<comment type="similarity">
    <text evidence="2">Belongs to the Mediator complex subunit 27 family.</text>
</comment>
<comment type="subcellular location">
    <subcellularLocation>
        <location evidence="1">Nucleus</location>
    </subcellularLocation>
</comment>
<dbReference type="VEuPathDB" id="FungiDB:BO70DRAFT_411968"/>
<reference evidence="7 8" key="1">
    <citation type="submission" date="2016-12" db="EMBL/GenBank/DDBJ databases">
        <title>The genomes of Aspergillus section Nigri reveals drivers in fungal speciation.</title>
        <authorList>
            <consortium name="DOE Joint Genome Institute"/>
            <person name="Vesth T.C."/>
            <person name="Nybo J."/>
            <person name="Theobald S."/>
            <person name="Brandl J."/>
            <person name="Frisvad J.C."/>
            <person name="Nielsen K.F."/>
            <person name="Lyhne E.K."/>
            <person name="Kogle M.E."/>
            <person name="Kuo A."/>
            <person name="Riley R."/>
            <person name="Clum A."/>
            <person name="Nolan M."/>
            <person name="Lipzen A."/>
            <person name="Salamov A."/>
            <person name="Henrissat B."/>
            <person name="Wiebenga A."/>
            <person name="De Vries R.P."/>
            <person name="Grigoriev I.V."/>
            <person name="Mortensen U.H."/>
            <person name="Andersen M.R."/>
            <person name="Baker S.E."/>
        </authorList>
    </citation>
    <scope>NUCLEOTIDE SEQUENCE [LARGE SCALE GENOMIC DNA]</scope>
    <source>
        <strain evidence="7 8">CBS 117.55</strain>
    </source>
</reference>
<evidence type="ECO:0000313" key="7">
    <source>
        <dbReference type="EMBL" id="PWY75533.1"/>
    </source>
</evidence>
<dbReference type="STRING" id="1448321.A0A317VMD4"/>
<evidence type="ECO:0000256" key="4">
    <source>
        <dbReference type="ARBA" id="ARBA00023163"/>
    </source>
</evidence>
<keyword evidence="3" id="KW-0805">Transcription regulation</keyword>
<evidence type="ECO:0000256" key="2">
    <source>
        <dbReference type="ARBA" id="ARBA00008048"/>
    </source>
</evidence>
<accession>A0A317VMD4</accession>
<organism evidence="7 8">
    <name type="scientific">Aspergillus heteromorphus CBS 117.55</name>
    <dbReference type="NCBI Taxonomy" id="1448321"/>
    <lineage>
        <taxon>Eukaryota</taxon>
        <taxon>Fungi</taxon>
        <taxon>Dikarya</taxon>
        <taxon>Ascomycota</taxon>
        <taxon>Pezizomycotina</taxon>
        <taxon>Eurotiomycetes</taxon>
        <taxon>Eurotiomycetidae</taxon>
        <taxon>Eurotiales</taxon>
        <taxon>Aspergillaceae</taxon>
        <taxon>Aspergillus</taxon>
        <taxon>Aspergillus subgen. Circumdati</taxon>
    </lineage>
</organism>
<evidence type="ECO:0000256" key="3">
    <source>
        <dbReference type="ARBA" id="ARBA00023015"/>
    </source>
</evidence>
<dbReference type="GO" id="GO:0016592">
    <property type="term" value="C:mediator complex"/>
    <property type="evidence" value="ECO:0007669"/>
    <property type="project" value="InterPro"/>
</dbReference>
<proteinExistence type="inferred from homology"/>
<keyword evidence="4" id="KW-0804">Transcription</keyword>